<evidence type="ECO:0000256" key="1">
    <source>
        <dbReference type="SAM" id="MobiDB-lite"/>
    </source>
</evidence>
<name>A0A8K0X250_9PEZI</name>
<feature type="compositionally biased region" description="Polar residues" evidence="1">
    <location>
        <begin position="126"/>
        <end position="142"/>
    </location>
</feature>
<feature type="region of interest" description="Disordered" evidence="1">
    <location>
        <begin position="113"/>
        <end position="152"/>
    </location>
</feature>
<gene>
    <name evidence="2" type="ORF">B0T11DRAFT_99607</name>
</gene>
<reference evidence="2" key="1">
    <citation type="journal article" date="2021" name="Nat. Commun.">
        <title>Genetic determinants of endophytism in the Arabidopsis root mycobiome.</title>
        <authorList>
            <person name="Mesny F."/>
            <person name="Miyauchi S."/>
            <person name="Thiergart T."/>
            <person name="Pickel B."/>
            <person name="Atanasova L."/>
            <person name="Karlsson M."/>
            <person name="Huettel B."/>
            <person name="Barry K.W."/>
            <person name="Haridas S."/>
            <person name="Chen C."/>
            <person name="Bauer D."/>
            <person name="Andreopoulos W."/>
            <person name="Pangilinan J."/>
            <person name="LaButti K."/>
            <person name="Riley R."/>
            <person name="Lipzen A."/>
            <person name="Clum A."/>
            <person name="Drula E."/>
            <person name="Henrissat B."/>
            <person name="Kohler A."/>
            <person name="Grigoriev I.V."/>
            <person name="Martin F.M."/>
            <person name="Hacquard S."/>
        </authorList>
    </citation>
    <scope>NUCLEOTIDE SEQUENCE</scope>
    <source>
        <strain evidence="2">MPI-CAGE-AT-0016</strain>
    </source>
</reference>
<evidence type="ECO:0000313" key="3">
    <source>
        <dbReference type="Proteomes" id="UP000813385"/>
    </source>
</evidence>
<dbReference type="AlphaFoldDB" id="A0A8K0X250"/>
<protein>
    <submittedName>
        <fullName evidence="2">Uncharacterized protein</fullName>
    </submittedName>
</protein>
<accession>A0A8K0X250</accession>
<organism evidence="2 3">
    <name type="scientific">Plectosphaerella cucumerina</name>
    <dbReference type="NCBI Taxonomy" id="40658"/>
    <lineage>
        <taxon>Eukaryota</taxon>
        <taxon>Fungi</taxon>
        <taxon>Dikarya</taxon>
        <taxon>Ascomycota</taxon>
        <taxon>Pezizomycotina</taxon>
        <taxon>Sordariomycetes</taxon>
        <taxon>Hypocreomycetidae</taxon>
        <taxon>Glomerellales</taxon>
        <taxon>Plectosphaerellaceae</taxon>
        <taxon>Plectosphaerella</taxon>
    </lineage>
</organism>
<keyword evidence="3" id="KW-1185">Reference proteome</keyword>
<dbReference type="EMBL" id="JAGPXD010000004">
    <property type="protein sequence ID" value="KAH7358085.1"/>
    <property type="molecule type" value="Genomic_DNA"/>
</dbReference>
<proteinExistence type="predicted"/>
<sequence length="279" mass="30871">MELTIYREPIPPRPALRIEAGRSHMLFDDPGRPANGVRNGKEQASRRRYFWILNLPRYRQRGPPFPADDACATGRRHYRHRPYQPTNLLSDTMAIGRQALRFPGVCCGQNPGLTRHSVRTRDGRYSTPSLGQGSREGSSSDDGTGKEETRRGPRTALSSLFLCARPSEACHSGPGRQKISRGRPASHIAISVVDMCVCIYLALLGSGQPIVCHQTPIHVISSNLLLRWATRLDKSCGIVPCSMFRVCGCCPAITVGGCLKSDPDWADICSLAQRRHARR</sequence>
<comment type="caution">
    <text evidence="2">The sequence shown here is derived from an EMBL/GenBank/DDBJ whole genome shotgun (WGS) entry which is preliminary data.</text>
</comment>
<dbReference type="Proteomes" id="UP000813385">
    <property type="component" value="Unassembled WGS sequence"/>
</dbReference>
<evidence type="ECO:0000313" key="2">
    <source>
        <dbReference type="EMBL" id="KAH7358085.1"/>
    </source>
</evidence>